<dbReference type="SMART" id="SM00448">
    <property type="entry name" value="REC"/>
    <property type="match status" value="1"/>
</dbReference>
<evidence type="ECO:0000259" key="4">
    <source>
        <dbReference type="PROSITE" id="PS50112"/>
    </source>
</evidence>
<name>A0A8F5ZH70_METHU</name>
<feature type="modified residue" description="4-aspartylphosphate" evidence="2">
    <location>
        <position position="56"/>
    </location>
</feature>
<dbReference type="PANTHER" id="PTHR44591">
    <property type="entry name" value="STRESS RESPONSE REGULATOR PROTEIN 1"/>
    <property type="match status" value="1"/>
</dbReference>
<feature type="domain" description="PAS" evidence="4">
    <location>
        <begin position="446"/>
        <end position="493"/>
    </location>
</feature>
<dbReference type="AlphaFoldDB" id="A0A8F5ZH70"/>
<dbReference type="PANTHER" id="PTHR44591:SF3">
    <property type="entry name" value="RESPONSE REGULATORY DOMAIN-CONTAINING PROTEIN"/>
    <property type="match status" value="1"/>
</dbReference>
<dbReference type="GO" id="GO:0006355">
    <property type="term" value="P:regulation of DNA-templated transcription"/>
    <property type="evidence" value="ECO:0007669"/>
    <property type="project" value="InterPro"/>
</dbReference>
<dbReference type="InterPro" id="IPR000014">
    <property type="entry name" value="PAS"/>
</dbReference>
<dbReference type="SMART" id="SM00065">
    <property type="entry name" value="GAF"/>
    <property type="match status" value="1"/>
</dbReference>
<dbReference type="EMBL" id="CP077107">
    <property type="protein sequence ID" value="QXO95489.1"/>
    <property type="molecule type" value="Genomic_DNA"/>
</dbReference>
<dbReference type="InterPro" id="IPR050595">
    <property type="entry name" value="Bact_response_regulator"/>
</dbReference>
<proteinExistence type="predicted"/>
<feature type="domain" description="Response regulatory" evidence="3">
    <location>
        <begin position="6"/>
        <end position="121"/>
    </location>
</feature>
<evidence type="ECO:0000256" key="1">
    <source>
        <dbReference type="ARBA" id="ARBA00022553"/>
    </source>
</evidence>
<dbReference type="Pfam" id="PF13426">
    <property type="entry name" value="PAS_9"/>
    <property type="match status" value="1"/>
</dbReference>
<dbReference type="PROSITE" id="PS50110">
    <property type="entry name" value="RESPONSE_REGULATORY"/>
    <property type="match status" value="1"/>
</dbReference>
<sequence length="560" mass="63022">MISEVRVLHVDDEPVICDLTKLLLEKDGKIKVDAVTSAHVALDLIKSGSYSCIISDYEMPQMNGLDFLKAVRDIDKDIPFILFSGRGRETVIIDAINSGADFYIQKGGETKALFVELNHKVNYAIQQRNTRNALKRRDGILEAVSLVSNLFLGGEAFDRALQEAITLFGLATEVDAVRLFRLKTEEVQGTCLSYFSYEASWTRASVQNPVTEEYLRKHKFFEVDEIIERLTRGETLIYDSSQIQKMSINWTEYTAKAIAIFPVFVNQQVWGLFSFADYLGDRNWTGVEIDALQAAAAMIGSAIQQDRMKKSLLSAKEEYASMYALMRRLCDTVPDVLWAKDNEGSFIFVNKAGSDFLDARDTTEPVGKKEEDFPCGVIYHPREDNDADAIFCDLKERISVRTRTGLTEFDIITVPFVNNEGSQIGSVTLGRDITSYCQIEKALRRSQHRYENIIEAINIGVILVDKEGIIREINPCAQELLDIPKEDILNKHLNVHPVLCKLEMCDMIREVVNTGRGISRIISNEGVSSSGELYCMVRLLVPENGGPAEVLITLDPHLSW</sequence>
<organism evidence="5 6">
    <name type="scientific">Methanospirillum hungatei</name>
    <dbReference type="NCBI Taxonomy" id="2203"/>
    <lineage>
        <taxon>Archaea</taxon>
        <taxon>Methanobacteriati</taxon>
        <taxon>Methanobacteriota</taxon>
        <taxon>Stenosarchaea group</taxon>
        <taxon>Methanomicrobia</taxon>
        <taxon>Methanomicrobiales</taxon>
        <taxon>Methanospirillaceae</taxon>
        <taxon>Methanospirillum</taxon>
    </lineage>
</organism>
<dbReference type="PROSITE" id="PS50112">
    <property type="entry name" value="PAS"/>
    <property type="match status" value="1"/>
</dbReference>
<dbReference type="InterPro" id="IPR001789">
    <property type="entry name" value="Sig_transdc_resp-reg_receiver"/>
</dbReference>
<dbReference type="Pfam" id="PF00072">
    <property type="entry name" value="Response_reg"/>
    <property type="match status" value="1"/>
</dbReference>
<dbReference type="Pfam" id="PF00989">
    <property type="entry name" value="PAS"/>
    <property type="match status" value="1"/>
</dbReference>
<dbReference type="CDD" id="cd00156">
    <property type="entry name" value="REC"/>
    <property type="match status" value="1"/>
</dbReference>
<gene>
    <name evidence="5" type="ORF">KSK55_03565</name>
</gene>
<dbReference type="InterPro" id="IPR003018">
    <property type="entry name" value="GAF"/>
</dbReference>
<dbReference type="Pfam" id="PF01590">
    <property type="entry name" value="GAF"/>
    <property type="match status" value="1"/>
</dbReference>
<dbReference type="OrthoDB" id="8127at2157"/>
<reference evidence="5 6" key="1">
    <citation type="submission" date="2021-06" db="EMBL/GenBank/DDBJ databases">
        <title>Complete genome sequence of the secondary alcohol utilizing methanogen Methanospirillum hungatei strain GP1.</title>
        <authorList>
            <person name="Day L.A."/>
            <person name="Costa K.C."/>
        </authorList>
    </citation>
    <scope>NUCLEOTIDE SEQUENCE [LARGE SCALE GENOMIC DNA]</scope>
    <source>
        <strain evidence="5 6">GP1</strain>
    </source>
</reference>
<accession>A0A8F5ZH70</accession>
<evidence type="ECO:0000313" key="5">
    <source>
        <dbReference type="EMBL" id="QXO95489.1"/>
    </source>
</evidence>
<protein>
    <submittedName>
        <fullName evidence="5">Response regulator</fullName>
    </submittedName>
</protein>
<keyword evidence="1 2" id="KW-0597">Phosphoprotein</keyword>
<dbReference type="GO" id="GO:0000160">
    <property type="term" value="P:phosphorelay signal transduction system"/>
    <property type="evidence" value="ECO:0007669"/>
    <property type="project" value="InterPro"/>
</dbReference>
<evidence type="ECO:0000313" key="6">
    <source>
        <dbReference type="Proteomes" id="UP000694228"/>
    </source>
</evidence>
<evidence type="ECO:0000259" key="3">
    <source>
        <dbReference type="PROSITE" id="PS50110"/>
    </source>
</evidence>
<dbReference type="SMART" id="SM00091">
    <property type="entry name" value="PAS"/>
    <property type="match status" value="2"/>
</dbReference>
<dbReference type="Proteomes" id="UP000694228">
    <property type="component" value="Chromosome"/>
</dbReference>
<dbReference type="InterPro" id="IPR013767">
    <property type="entry name" value="PAS_fold"/>
</dbReference>
<dbReference type="CDD" id="cd00130">
    <property type="entry name" value="PAS"/>
    <property type="match status" value="1"/>
</dbReference>
<evidence type="ECO:0000256" key="2">
    <source>
        <dbReference type="PROSITE-ProRule" id="PRU00169"/>
    </source>
</evidence>